<proteinExistence type="inferred from homology"/>
<keyword evidence="2 4" id="KW-0547">Nucleotide-binding</keyword>
<dbReference type="GO" id="GO:0003924">
    <property type="term" value="F:GTPase activity"/>
    <property type="evidence" value="ECO:0007669"/>
    <property type="project" value="UniProtKB-UniRule"/>
</dbReference>
<dbReference type="InterPro" id="IPR045061">
    <property type="entry name" value="FtsZ/CetZ"/>
</dbReference>
<dbReference type="InterPro" id="IPR037103">
    <property type="entry name" value="Tubulin/FtsZ-like_C"/>
</dbReference>
<organism evidence="10 11">
    <name type="scientific">Candidatus Desulfobia pelagia</name>
    <dbReference type="NCBI Taxonomy" id="2841692"/>
    <lineage>
        <taxon>Bacteria</taxon>
        <taxon>Pseudomonadati</taxon>
        <taxon>Thermodesulfobacteriota</taxon>
        <taxon>Desulfobulbia</taxon>
        <taxon>Desulfobulbales</taxon>
        <taxon>Desulfobulbaceae</taxon>
        <taxon>Candidatus Desulfobia</taxon>
    </lineage>
</organism>
<gene>
    <name evidence="4 10" type="primary">ftsZ</name>
    <name evidence="10" type="ORF">H8E41_12010</name>
</gene>
<dbReference type="Pfam" id="PF00091">
    <property type="entry name" value="Tubulin"/>
    <property type="match status" value="1"/>
</dbReference>
<keyword evidence="4" id="KW-0963">Cytoplasm</keyword>
<sequence>MEFTLAENSSRARIKVIGVGGGGGNAINTMVESKLLGVEFIAANTDLQALEHSRADLKLQIGAEISKGLGAGANPERGRESAEESIAEIRESLKESDMVFVTAGLGGGTGTGAAPVVARISKELGALTVAVVTKPFVFEGRARMKNAEAGWEQLKKHVDTIITIPNDRILSLTQRHTTFVDGMKMADDVLVQAVKGITDLINLPGYINPDFADVRTVMNEMGPALMGAGVGVGEKRASEAVRMAIASPLLQDISIDGARGVLVNISAKKDTLTMAEVTEATSKIYEEVHDDANIILGVIFDDSLGEELRVTVIATGIKQEEEMEQLPEKVTQLVTRAEKEPAQNSLPFGESGLDHDSGNPPLPGSKRKRYAFNVLDEELLDEPTFIRRNEN</sequence>
<dbReference type="InterPro" id="IPR020805">
    <property type="entry name" value="Cell_div_FtsZ_CS"/>
</dbReference>
<dbReference type="Gene3D" id="3.40.50.1440">
    <property type="entry name" value="Tubulin/FtsZ, GTPase domain"/>
    <property type="match status" value="1"/>
</dbReference>
<dbReference type="PROSITE" id="PS01135">
    <property type="entry name" value="FTSZ_2"/>
    <property type="match status" value="1"/>
</dbReference>
<dbReference type="InterPro" id="IPR008280">
    <property type="entry name" value="Tub_FtsZ_C"/>
</dbReference>
<evidence type="ECO:0000256" key="6">
    <source>
        <dbReference type="RuleBase" id="RU000631"/>
    </source>
</evidence>
<feature type="binding site" evidence="4">
    <location>
        <begin position="21"/>
        <end position="25"/>
    </location>
    <ligand>
        <name>GTP</name>
        <dbReference type="ChEBI" id="CHEBI:37565"/>
    </ligand>
</feature>
<evidence type="ECO:0000256" key="5">
    <source>
        <dbReference type="NCBIfam" id="TIGR00065"/>
    </source>
</evidence>
<dbReference type="PRINTS" id="PR00423">
    <property type="entry name" value="CELLDVISFTSZ"/>
</dbReference>
<dbReference type="InterPro" id="IPR003008">
    <property type="entry name" value="Tubulin_FtsZ_GTPase"/>
</dbReference>
<dbReference type="InterPro" id="IPR018316">
    <property type="entry name" value="Tubulin/FtsZ_2-layer-sand-dom"/>
</dbReference>
<dbReference type="NCBIfam" id="TIGR00065">
    <property type="entry name" value="ftsZ"/>
    <property type="match status" value="1"/>
</dbReference>
<keyword evidence="4 6" id="KW-0717">Septation</keyword>
<dbReference type="Pfam" id="PF12327">
    <property type="entry name" value="FtsZ_C"/>
    <property type="match status" value="1"/>
</dbReference>
<dbReference type="SUPFAM" id="SSF52490">
    <property type="entry name" value="Tubulin nucleotide-binding domain-like"/>
    <property type="match status" value="1"/>
</dbReference>
<dbReference type="Gene3D" id="3.30.1330.20">
    <property type="entry name" value="Tubulin/FtsZ, C-terminal domain"/>
    <property type="match status" value="1"/>
</dbReference>
<dbReference type="PROSITE" id="PS01134">
    <property type="entry name" value="FTSZ_1"/>
    <property type="match status" value="1"/>
</dbReference>
<dbReference type="SMART" id="SM00865">
    <property type="entry name" value="Tubulin_C"/>
    <property type="match status" value="1"/>
</dbReference>
<feature type="binding site" evidence="4">
    <location>
        <position position="139"/>
    </location>
    <ligand>
        <name>GTP</name>
        <dbReference type="ChEBI" id="CHEBI:37565"/>
    </ligand>
</feature>
<keyword evidence="4 6" id="KW-0132">Cell division</keyword>
<evidence type="ECO:0000256" key="4">
    <source>
        <dbReference type="HAMAP-Rule" id="MF_00909"/>
    </source>
</evidence>
<comment type="function">
    <text evidence="4 6">Essential cell division protein that forms a contractile ring structure (Z ring) at the future cell division site. The regulation of the ring assembly controls the timing and the location of cell division. One of the functions of the FtsZ ring is to recruit other cell division proteins to the septum to produce a new cell wall between the dividing cells. Binds GTP and shows GTPase activity.</text>
</comment>
<dbReference type="EMBL" id="JACNJZ010000171">
    <property type="protein sequence ID" value="MBC8318619.1"/>
    <property type="molecule type" value="Genomic_DNA"/>
</dbReference>
<evidence type="ECO:0000256" key="7">
    <source>
        <dbReference type="SAM" id="MobiDB-lite"/>
    </source>
</evidence>
<dbReference type="GO" id="GO:0000917">
    <property type="term" value="P:division septum assembly"/>
    <property type="evidence" value="ECO:0007669"/>
    <property type="project" value="UniProtKB-KW"/>
</dbReference>
<feature type="binding site" evidence="4">
    <location>
        <position position="143"/>
    </location>
    <ligand>
        <name>GTP</name>
        <dbReference type="ChEBI" id="CHEBI:37565"/>
    </ligand>
</feature>
<feature type="region of interest" description="Disordered" evidence="7">
    <location>
        <begin position="339"/>
        <end position="368"/>
    </location>
</feature>
<evidence type="ECO:0000256" key="3">
    <source>
        <dbReference type="ARBA" id="ARBA00023134"/>
    </source>
</evidence>
<feature type="domain" description="Tubulin/FtsZ 2-layer sandwich" evidence="9">
    <location>
        <begin position="207"/>
        <end position="326"/>
    </location>
</feature>
<dbReference type="Proteomes" id="UP000614424">
    <property type="component" value="Unassembled WGS sequence"/>
</dbReference>
<dbReference type="SUPFAM" id="SSF55307">
    <property type="entry name" value="Tubulin C-terminal domain-like"/>
    <property type="match status" value="1"/>
</dbReference>
<dbReference type="SMART" id="SM00864">
    <property type="entry name" value="Tubulin"/>
    <property type="match status" value="1"/>
</dbReference>
<dbReference type="InterPro" id="IPR024757">
    <property type="entry name" value="FtsZ_C"/>
</dbReference>
<dbReference type="CDD" id="cd02201">
    <property type="entry name" value="FtsZ_type1"/>
    <property type="match status" value="1"/>
</dbReference>
<evidence type="ECO:0000313" key="11">
    <source>
        <dbReference type="Proteomes" id="UP000614424"/>
    </source>
</evidence>
<feature type="binding site" evidence="4">
    <location>
        <begin position="108"/>
        <end position="110"/>
    </location>
    <ligand>
        <name>GTP</name>
        <dbReference type="ChEBI" id="CHEBI:37565"/>
    </ligand>
</feature>
<accession>A0A8J6TCY9</accession>
<evidence type="ECO:0000259" key="8">
    <source>
        <dbReference type="SMART" id="SM00864"/>
    </source>
</evidence>
<feature type="domain" description="Tubulin/FtsZ GTPase" evidence="8">
    <location>
        <begin position="13"/>
        <end position="205"/>
    </location>
</feature>
<dbReference type="GO" id="GO:0051258">
    <property type="term" value="P:protein polymerization"/>
    <property type="evidence" value="ECO:0007669"/>
    <property type="project" value="UniProtKB-UniRule"/>
</dbReference>
<comment type="caution">
    <text evidence="10">The sequence shown here is derived from an EMBL/GenBank/DDBJ whole genome shotgun (WGS) entry which is preliminary data.</text>
</comment>
<protein>
    <recommendedName>
        <fullName evidence="4 5">Cell division protein FtsZ</fullName>
    </recommendedName>
</protein>
<keyword evidence="4 6" id="KW-0131">Cell cycle</keyword>
<dbReference type="GO" id="GO:0032153">
    <property type="term" value="C:cell division site"/>
    <property type="evidence" value="ECO:0007669"/>
    <property type="project" value="UniProtKB-UniRule"/>
</dbReference>
<dbReference type="FunFam" id="3.40.50.1440:FF:000001">
    <property type="entry name" value="Cell division protein FtsZ"/>
    <property type="match status" value="1"/>
</dbReference>
<dbReference type="GO" id="GO:0005525">
    <property type="term" value="F:GTP binding"/>
    <property type="evidence" value="ECO:0007669"/>
    <property type="project" value="UniProtKB-UniRule"/>
</dbReference>
<name>A0A8J6TCY9_9BACT</name>
<dbReference type="AlphaFoldDB" id="A0A8J6TCY9"/>
<evidence type="ECO:0000256" key="2">
    <source>
        <dbReference type="ARBA" id="ARBA00022741"/>
    </source>
</evidence>
<comment type="subcellular location">
    <subcellularLocation>
        <location evidence="4">Cytoplasm</location>
    </subcellularLocation>
    <text evidence="4">Assembles at midcell at the inner surface of the cytoplasmic membrane.</text>
</comment>
<dbReference type="GO" id="GO:0005737">
    <property type="term" value="C:cytoplasm"/>
    <property type="evidence" value="ECO:0007669"/>
    <property type="project" value="UniProtKB-SubCell"/>
</dbReference>
<dbReference type="InterPro" id="IPR000158">
    <property type="entry name" value="Cell_div_FtsZ"/>
</dbReference>
<dbReference type="HAMAP" id="MF_00909">
    <property type="entry name" value="FtsZ"/>
    <property type="match status" value="1"/>
</dbReference>
<feature type="binding site" evidence="4">
    <location>
        <position position="187"/>
    </location>
    <ligand>
        <name>GTP</name>
        <dbReference type="ChEBI" id="CHEBI:37565"/>
    </ligand>
</feature>
<comment type="subunit">
    <text evidence="4">Homodimer. Polymerizes to form a dynamic ring structure in a strictly GTP-dependent manner. Interacts directly with several other division proteins.</text>
</comment>
<keyword evidence="3 4" id="KW-0342">GTP-binding</keyword>
<reference evidence="10 11" key="1">
    <citation type="submission" date="2020-08" db="EMBL/GenBank/DDBJ databases">
        <title>Bridging the membrane lipid divide: bacteria of the FCB group superphylum have the potential to synthesize archaeal ether lipids.</title>
        <authorList>
            <person name="Villanueva L."/>
            <person name="Von Meijenfeldt F.A.B."/>
            <person name="Westbye A.B."/>
            <person name="Yadav S."/>
            <person name="Hopmans E.C."/>
            <person name="Dutilh B.E."/>
            <person name="Sinninghe Damste J.S."/>
        </authorList>
    </citation>
    <scope>NUCLEOTIDE SEQUENCE [LARGE SCALE GENOMIC DNA]</scope>
    <source>
        <strain evidence="10">NIOZ-UU47</strain>
    </source>
</reference>
<dbReference type="PANTHER" id="PTHR30314">
    <property type="entry name" value="CELL DIVISION PROTEIN FTSZ-RELATED"/>
    <property type="match status" value="1"/>
</dbReference>
<evidence type="ECO:0000259" key="9">
    <source>
        <dbReference type="SMART" id="SM00865"/>
    </source>
</evidence>
<evidence type="ECO:0000313" key="10">
    <source>
        <dbReference type="EMBL" id="MBC8318619.1"/>
    </source>
</evidence>
<comment type="similarity">
    <text evidence="1 4 6">Belongs to the FtsZ family.</text>
</comment>
<evidence type="ECO:0000256" key="1">
    <source>
        <dbReference type="ARBA" id="ARBA00009690"/>
    </source>
</evidence>
<dbReference type="InterPro" id="IPR036525">
    <property type="entry name" value="Tubulin/FtsZ_GTPase_sf"/>
</dbReference>
<dbReference type="GO" id="GO:0043093">
    <property type="term" value="P:FtsZ-dependent cytokinesis"/>
    <property type="evidence" value="ECO:0007669"/>
    <property type="project" value="UniProtKB-UniRule"/>
</dbReference>
<dbReference type="PANTHER" id="PTHR30314:SF3">
    <property type="entry name" value="MITOCHONDRIAL DIVISION PROTEIN FSZA"/>
    <property type="match status" value="1"/>
</dbReference>